<keyword evidence="5" id="KW-0812">Transmembrane</keyword>
<dbReference type="PANTHER" id="PTHR38762:SF1">
    <property type="entry name" value="CRYPTIC OUTER MEMBRANE PORIN BGLH-RELATED"/>
    <property type="match status" value="1"/>
</dbReference>
<dbReference type="GO" id="GO:0015144">
    <property type="term" value="F:carbohydrate transmembrane transporter activity"/>
    <property type="evidence" value="ECO:0007669"/>
    <property type="project" value="TreeGrafter"/>
</dbReference>
<keyword evidence="4" id="KW-1134">Transmembrane beta strand</keyword>
<evidence type="ECO:0000256" key="4">
    <source>
        <dbReference type="ARBA" id="ARBA00022452"/>
    </source>
</evidence>
<sequence>MTQGRVSLVVFIATTAMVFPVSALDFKGYARSGIGWSSRGGEQQCQTVTGAASKYRLGNECETYAELKLGQQVWQQDDASFYFDTNLAYAVSQRADFEAVSPALREVNIQAENLVPALPGAKLWAGKRFYQRHDVHMIDFYYWDISGPGAGIENINTGWSSISFAVTRNSETGGSQGYISQQMREKDVITDTLDFRIANLNVNPGGSLEIGLDYGRANPSENYVLSNNASKQGYLFTASHQQTLPKGWSTSVLQYATDAMTSLNNGRAEGAAVNNRGEMLRLIQHGNVEFNDRWGFTYVAMYQDIQRDNQNGTRWLTAGVRPMYHWTPTMSTLVELGYDQVKSQKTQQTNSQYKITLAQQWQAGLGNFARPALRLYVTYADWKEKWGYAESNDLGLSKGMAYSDTSSLKLSRGYRDELSVGAQMEIWW</sequence>
<comment type="similarity">
    <text evidence="2">Belongs to the porin LamB (TC 1.B.3) family.</text>
</comment>
<dbReference type="GO" id="GO:0009279">
    <property type="term" value="C:cell outer membrane"/>
    <property type="evidence" value="ECO:0007669"/>
    <property type="project" value="UniProtKB-SubCell"/>
</dbReference>
<dbReference type="NCBIfam" id="NF006860">
    <property type="entry name" value="PRK09360.1"/>
    <property type="match status" value="1"/>
</dbReference>
<dbReference type="InterPro" id="IPR003192">
    <property type="entry name" value="Porin_LamB"/>
</dbReference>
<keyword evidence="9" id="KW-0998">Cell outer membrane</keyword>
<dbReference type="OrthoDB" id="106611at2"/>
<dbReference type="GO" id="GO:0015774">
    <property type="term" value="P:polysaccharide transport"/>
    <property type="evidence" value="ECO:0007669"/>
    <property type="project" value="TreeGrafter"/>
</dbReference>
<evidence type="ECO:0000313" key="10">
    <source>
        <dbReference type="EMBL" id="SEQ48641.1"/>
    </source>
</evidence>
<evidence type="ECO:0000256" key="9">
    <source>
        <dbReference type="ARBA" id="ARBA00023237"/>
    </source>
</evidence>
<evidence type="ECO:0000256" key="2">
    <source>
        <dbReference type="ARBA" id="ARBA00007055"/>
    </source>
</evidence>
<gene>
    <name evidence="10" type="ORF">SAMN05216522_103184</name>
</gene>
<dbReference type="InterPro" id="IPR050286">
    <property type="entry name" value="G_neg_Bact_CarbUptk_Porin"/>
</dbReference>
<proteinExistence type="inferred from homology"/>
<evidence type="ECO:0000313" key="11">
    <source>
        <dbReference type="Proteomes" id="UP000242515"/>
    </source>
</evidence>
<keyword evidence="7" id="KW-0626">Porin</keyword>
<evidence type="ECO:0000256" key="1">
    <source>
        <dbReference type="ARBA" id="ARBA00004571"/>
    </source>
</evidence>
<evidence type="ECO:0000256" key="6">
    <source>
        <dbReference type="ARBA" id="ARBA00023065"/>
    </source>
</evidence>
<keyword evidence="3" id="KW-0813">Transport</keyword>
<keyword evidence="6" id="KW-0406">Ion transport</keyword>
<dbReference type="STRING" id="988801.SAMN05216522_103184"/>
<reference evidence="11" key="1">
    <citation type="submission" date="2016-10" db="EMBL/GenBank/DDBJ databases">
        <authorList>
            <person name="Varghese N."/>
            <person name="Submissions S."/>
        </authorList>
    </citation>
    <scope>NUCLEOTIDE SEQUENCE [LARGE SCALE GENOMIC DNA]</scope>
    <source>
        <strain evidence="11">8N4</strain>
    </source>
</reference>
<evidence type="ECO:0000256" key="5">
    <source>
        <dbReference type="ARBA" id="ARBA00022692"/>
    </source>
</evidence>
<dbReference type="GO" id="GO:0015288">
    <property type="term" value="F:porin activity"/>
    <property type="evidence" value="ECO:0007669"/>
    <property type="project" value="UniProtKB-KW"/>
</dbReference>
<protein>
    <submittedName>
        <fullName evidence="10">Maltoporin</fullName>
    </submittedName>
</protein>
<evidence type="ECO:0000256" key="8">
    <source>
        <dbReference type="ARBA" id="ARBA00023136"/>
    </source>
</evidence>
<keyword evidence="11" id="KW-1185">Reference proteome</keyword>
<name>A0A1H9GEW7_9GAMM</name>
<dbReference type="Pfam" id="PF02264">
    <property type="entry name" value="LamB"/>
    <property type="match status" value="1"/>
</dbReference>
<accession>A0A1H9GEW7</accession>
<organism evidence="10 11">
    <name type="scientific">Rosenbergiella nectarea</name>
    <dbReference type="NCBI Taxonomy" id="988801"/>
    <lineage>
        <taxon>Bacteria</taxon>
        <taxon>Pseudomonadati</taxon>
        <taxon>Pseudomonadota</taxon>
        <taxon>Gammaproteobacteria</taxon>
        <taxon>Enterobacterales</taxon>
        <taxon>Erwiniaceae</taxon>
        <taxon>Rosenbergiella</taxon>
    </lineage>
</organism>
<dbReference type="GO" id="GO:0046930">
    <property type="term" value="C:pore complex"/>
    <property type="evidence" value="ECO:0007669"/>
    <property type="project" value="UniProtKB-KW"/>
</dbReference>
<dbReference type="AlphaFoldDB" id="A0A1H9GEW7"/>
<evidence type="ECO:0000256" key="3">
    <source>
        <dbReference type="ARBA" id="ARBA00022448"/>
    </source>
</evidence>
<dbReference type="PANTHER" id="PTHR38762">
    <property type="entry name" value="CRYPTIC OUTER MEMBRANE PORIN BGLH-RELATED"/>
    <property type="match status" value="1"/>
</dbReference>
<dbReference type="CDD" id="cd01346">
    <property type="entry name" value="Maltoporin-like"/>
    <property type="match status" value="1"/>
</dbReference>
<dbReference type="EMBL" id="FOGC01000003">
    <property type="protein sequence ID" value="SEQ48641.1"/>
    <property type="molecule type" value="Genomic_DNA"/>
</dbReference>
<dbReference type="SUPFAM" id="SSF56935">
    <property type="entry name" value="Porins"/>
    <property type="match status" value="1"/>
</dbReference>
<dbReference type="InterPro" id="IPR036998">
    <property type="entry name" value="Porin_LamB_sf"/>
</dbReference>
<evidence type="ECO:0000256" key="7">
    <source>
        <dbReference type="ARBA" id="ARBA00023114"/>
    </source>
</evidence>
<keyword evidence="8" id="KW-0472">Membrane</keyword>
<comment type="subcellular location">
    <subcellularLocation>
        <location evidence="1">Cell outer membrane</location>
        <topology evidence="1">Multi-pass membrane protein</topology>
    </subcellularLocation>
</comment>
<dbReference type="Proteomes" id="UP000242515">
    <property type="component" value="Unassembled WGS sequence"/>
</dbReference>
<dbReference type="Gene3D" id="2.40.170.10">
    <property type="entry name" value="Porin, LamB type"/>
    <property type="match status" value="1"/>
</dbReference>
<dbReference type="RefSeq" id="WP_092673928.1">
    <property type="nucleotide sequence ID" value="NZ_FOGC01000003.1"/>
</dbReference>
<dbReference type="GO" id="GO:0006811">
    <property type="term" value="P:monoatomic ion transport"/>
    <property type="evidence" value="ECO:0007669"/>
    <property type="project" value="UniProtKB-KW"/>
</dbReference>